<gene>
    <name evidence="2" type="ORF">MUN68_011715</name>
</gene>
<evidence type="ECO:0000313" key="2">
    <source>
        <dbReference type="EMBL" id="WCO00733.1"/>
    </source>
</evidence>
<accession>A0ABY7RV79</accession>
<proteinExistence type="predicted"/>
<keyword evidence="3" id="KW-1185">Reference proteome</keyword>
<dbReference type="InterPro" id="IPR024294">
    <property type="entry name" value="DUF3810"/>
</dbReference>
<evidence type="ECO:0000313" key="3">
    <source>
        <dbReference type="Proteomes" id="UP001202717"/>
    </source>
</evidence>
<protein>
    <submittedName>
        <fullName evidence="2">DUF3810 domain-containing protein</fullName>
    </submittedName>
</protein>
<dbReference type="Proteomes" id="UP001202717">
    <property type="component" value="Chromosome"/>
</dbReference>
<keyword evidence="1" id="KW-0812">Transmembrane</keyword>
<evidence type="ECO:0000256" key="1">
    <source>
        <dbReference type="SAM" id="Phobius"/>
    </source>
</evidence>
<sequence>MLKHKKNLIAFSIVPQIILLKILTNYPTFVESIYSHGIYIYISKGMRYAFGWLPISVGDVLYTLLGLYVIRWFIVNRKRIIQETKQWFLDVLSALSIGYFAFHILWAFNYYRLPLHESLNIDNDYTTEELVSLTEQLITKVNTIHLSITTHDSLKVEMPFTKAEALKMIPDGYDELSKTFPYLAYHPRSIKTSIYSLPLTYMGFSGYLNPFTNEAQVDGLIPTYKFPTTGSHEVAHQLGYAAENEANFIGSMAAMQHPDLYFKYSGHAFALRHCLNEIYRRDLEVYKTILPKLNIGVLKNYKEVSDFWNAYENPTEPIFKSTYNNFLKANNQSSGMQSYSYIVALLVNYYKSNPMD</sequence>
<organism evidence="2 3">
    <name type="scientific">Psychroserpens ponticola</name>
    <dbReference type="NCBI Taxonomy" id="2932268"/>
    <lineage>
        <taxon>Bacteria</taxon>
        <taxon>Pseudomonadati</taxon>
        <taxon>Bacteroidota</taxon>
        <taxon>Flavobacteriia</taxon>
        <taxon>Flavobacteriales</taxon>
        <taxon>Flavobacteriaceae</taxon>
        <taxon>Psychroserpens</taxon>
    </lineage>
</organism>
<reference evidence="2 3" key="1">
    <citation type="submission" date="2023-01" db="EMBL/GenBank/DDBJ databases">
        <title>Psychroserpens ponticola sp. nov., isolated from seawater.</title>
        <authorList>
            <person name="Kristyanto S."/>
            <person name="Jung J."/>
            <person name="Kim J.M."/>
            <person name="Jeon C.O."/>
        </authorList>
    </citation>
    <scope>NUCLEOTIDE SEQUENCE [LARGE SCALE GENOMIC DNA]</scope>
    <source>
        <strain evidence="2 3">MSW6</strain>
    </source>
</reference>
<feature type="transmembrane region" description="Helical" evidence="1">
    <location>
        <begin position="7"/>
        <end position="29"/>
    </location>
</feature>
<keyword evidence="1" id="KW-1133">Transmembrane helix</keyword>
<dbReference type="Pfam" id="PF12725">
    <property type="entry name" value="DUF3810"/>
    <property type="match status" value="1"/>
</dbReference>
<feature type="transmembrane region" description="Helical" evidence="1">
    <location>
        <begin position="49"/>
        <end position="75"/>
    </location>
</feature>
<feature type="transmembrane region" description="Helical" evidence="1">
    <location>
        <begin position="87"/>
        <end position="108"/>
    </location>
</feature>
<dbReference type="EMBL" id="CP116221">
    <property type="protein sequence ID" value="WCO00733.1"/>
    <property type="molecule type" value="Genomic_DNA"/>
</dbReference>
<name>A0ABY7RV79_9FLAO</name>
<keyword evidence="1" id="KW-0472">Membrane</keyword>